<accession>A0A7R8WKC5</accession>
<feature type="compositionally biased region" description="Polar residues" evidence="1">
    <location>
        <begin position="116"/>
        <end position="128"/>
    </location>
</feature>
<dbReference type="GO" id="GO:0032991">
    <property type="term" value="C:protein-containing complex"/>
    <property type="evidence" value="ECO:0007669"/>
    <property type="project" value="UniProtKB-ARBA"/>
</dbReference>
<feature type="region of interest" description="Disordered" evidence="1">
    <location>
        <begin position="116"/>
        <end position="154"/>
    </location>
</feature>
<dbReference type="PROSITE" id="PS51468">
    <property type="entry name" value="VIT"/>
    <property type="match status" value="1"/>
</dbReference>
<feature type="region of interest" description="Disordered" evidence="1">
    <location>
        <begin position="192"/>
        <end position="221"/>
    </location>
</feature>
<dbReference type="InterPro" id="IPR036465">
    <property type="entry name" value="vWFA_dom_sf"/>
</dbReference>
<dbReference type="PANTHER" id="PTHR45737:SF6">
    <property type="entry name" value="VON WILLEBRAND FACTOR A DOMAIN-CONTAINING PROTEIN 5A"/>
    <property type="match status" value="1"/>
</dbReference>
<sequence length="866" mass="96938">MFPMDDAAVIVDFSVTLDGRKIKSEVKTVEDITKVYKDAMNKGKTAFKVEENKPDVFKKTVLFSELWDHEKRNPSPIPVPHRTSSASPPPLPHGEILDTPLSLEFPSERSMSPLNYAQAQQVQPSSTVELPGDLGFSSTQAEPRTSSDEDISVSIGNISPGADAVVKISYNTELAVEDGFVRFYLPTTIAPRYIPDESPEDQSEQDIRSAQDMSSQPYSTDSPCPLEIVCSIEAHAPLTSVSSPTHNIIKSAVGNAGQYEVTLSGHTTDMDRDFVLLIESEKPHEPRLMIEEYAENGSTSYAAMLTFVPNFKLPPMEVEIIFLIDRSGSMMGTKSQMAMNALKMFVKSLPSGCYFNIVGFGSIFKTLFPSSVLYDEETTTKAIAYTEDRSENYGGTEILAPLKHIYSQKPIQNFSRQVIVLTDGEVDNTSEVIRCIRQNVNTSRTFAIGLGSDCSHYLVNEIATAGYGTAMFTTLNERLEGKVQQTLHNALQPCMKGTSLSWSYQDRNKTDEEVMSYEDHHNVKPGVEVNGDGPEKEHGSPWKQIPPKVPVIFNGTKFIIYFLSKEGNTMLPDKITVESETPNGPMKQVLQAKTTQQKGNQIHKLAARSLIRYLEESVDNVSRNKKLKTEIISLGLKYGLSSQFTSYVAVDTSNHVVQHAMETRRIATQIPSAWGGGFMNHLTMNHHGMQVDSISFKSEESDGKSWIHEVVSFVQNAFSRNHNKTEVTETGDIKREQENKPFKEASKPKKHNGMTNEQKLQVIVDGQKCNGSFSVNDLPLLKLLGIKSKEDLSEVATMYRLREDLLVTALSLEFLKKFLFSFYPEWKLMSKKAEEWISRNAEEDEKQRLAESIDKHFKEKLHGKNL</sequence>
<organism evidence="2">
    <name type="scientific">Cyprideis torosa</name>
    <dbReference type="NCBI Taxonomy" id="163714"/>
    <lineage>
        <taxon>Eukaryota</taxon>
        <taxon>Metazoa</taxon>
        <taxon>Ecdysozoa</taxon>
        <taxon>Arthropoda</taxon>
        <taxon>Crustacea</taxon>
        <taxon>Oligostraca</taxon>
        <taxon>Ostracoda</taxon>
        <taxon>Podocopa</taxon>
        <taxon>Podocopida</taxon>
        <taxon>Cytherocopina</taxon>
        <taxon>Cytheroidea</taxon>
        <taxon>Cytherideidae</taxon>
        <taxon>Cyprideis</taxon>
    </lineage>
</organism>
<reference evidence="2" key="1">
    <citation type="submission" date="2020-11" db="EMBL/GenBank/DDBJ databases">
        <authorList>
            <person name="Tran Van P."/>
        </authorList>
    </citation>
    <scope>NUCLEOTIDE SEQUENCE</scope>
</reference>
<protein>
    <submittedName>
        <fullName evidence="2">Uncharacterized protein</fullName>
    </submittedName>
</protein>
<feature type="region of interest" description="Disordered" evidence="1">
    <location>
        <begin position="725"/>
        <end position="756"/>
    </location>
</feature>
<dbReference type="Pfam" id="PF08487">
    <property type="entry name" value="VIT"/>
    <property type="match status" value="1"/>
</dbReference>
<dbReference type="SMART" id="SM00327">
    <property type="entry name" value="VWA"/>
    <property type="match status" value="1"/>
</dbReference>
<dbReference type="OrthoDB" id="1729737at2759"/>
<name>A0A7R8WKC5_9CRUS</name>
<feature type="compositionally biased region" description="Basic and acidic residues" evidence="1">
    <location>
        <begin position="725"/>
        <end position="747"/>
    </location>
</feature>
<dbReference type="PROSITE" id="PS50234">
    <property type="entry name" value="VWFA"/>
    <property type="match status" value="1"/>
</dbReference>
<dbReference type="Pfam" id="PF13768">
    <property type="entry name" value="VWA_3"/>
    <property type="match status" value="1"/>
</dbReference>
<feature type="region of interest" description="Disordered" evidence="1">
    <location>
        <begin position="70"/>
        <end position="98"/>
    </location>
</feature>
<proteinExistence type="predicted"/>
<dbReference type="InterPro" id="IPR002035">
    <property type="entry name" value="VWF_A"/>
</dbReference>
<evidence type="ECO:0000256" key="1">
    <source>
        <dbReference type="SAM" id="MobiDB-lite"/>
    </source>
</evidence>
<dbReference type="Gene3D" id="3.40.50.410">
    <property type="entry name" value="von Willebrand factor, type A domain"/>
    <property type="match status" value="1"/>
</dbReference>
<dbReference type="SUPFAM" id="SSF53300">
    <property type="entry name" value="vWA-like"/>
    <property type="match status" value="1"/>
</dbReference>
<dbReference type="AlphaFoldDB" id="A0A7R8WKC5"/>
<gene>
    <name evidence="2" type="ORF">CTOB1V02_LOCUS8090</name>
</gene>
<evidence type="ECO:0000313" key="2">
    <source>
        <dbReference type="EMBL" id="CAD7230228.1"/>
    </source>
</evidence>
<dbReference type="EMBL" id="OB662549">
    <property type="protein sequence ID" value="CAD7230228.1"/>
    <property type="molecule type" value="Genomic_DNA"/>
</dbReference>
<feature type="compositionally biased region" description="Polar residues" evidence="1">
    <location>
        <begin position="211"/>
        <end position="221"/>
    </location>
</feature>
<dbReference type="PANTHER" id="PTHR45737">
    <property type="entry name" value="VON WILLEBRAND FACTOR A DOMAIN-CONTAINING PROTEIN 5A"/>
    <property type="match status" value="1"/>
</dbReference>
<dbReference type="InterPro" id="IPR013694">
    <property type="entry name" value="VIT"/>
</dbReference>